<reference evidence="2" key="1">
    <citation type="submission" date="2018-04" db="EMBL/GenBank/DDBJ databases">
        <title>Draft genome sequence of the Candidatus Spirobacillus cienkowskii, a pathogen of freshwater Daphnia species, reconstructed from hemolymph metagenomic reads.</title>
        <authorList>
            <person name="Bresciani L."/>
            <person name="Lemos L.N."/>
            <person name="Wale N."/>
            <person name="Lin J.Y."/>
            <person name="Fernandes G.R."/>
            <person name="Duffy M.A."/>
            <person name="Rodrigues J.M."/>
        </authorList>
    </citation>
    <scope>NUCLEOTIDE SEQUENCE [LARGE SCALE GENOMIC DNA]</scope>
    <source>
        <strain evidence="2">Binning01</strain>
    </source>
</reference>
<sequence>MSQIFRIATCQAIREIIEESALEGRFGLILTNDGVEKIANRVVDLFEMTLELRAKTHEMFAGKMPSQDNQQNRKTRSPFFHSDEQSPFPRSKNAAEIYDFGSKKTDNLDSIPLAPNQDVKLPRKRFGLSLEEREKLRR</sequence>
<feature type="region of interest" description="Disordered" evidence="1">
    <location>
        <begin position="60"/>
        <end position="95"/>
    </location>
</feature>
<protein>
    <submittedName>
        <fullName evidence="2">Uncharacterized protein</fullName>
    </submittedName>
</protein>
<organism evidence="2 3">
    <name type="scientific">Spirobacillus cienkowskii</name>
    <dbReference type="NCBI Taxonomy" id="495820"/>
    <lineage>
        <taxon>Bacteria</taxon>
        <taxon>Pseudomonadati</taxon>
        <taxon>Bdellovibrionota</taxon>
        <taxon>Oligoflexia</taxon>
        <taxon>Silvanigrellales</taxon>
        <taxon>Spirobacillus</taxon>
    </lineage>
</organism>
<proteinExistence type="predicted"/>
<keyword evidence="3" id="KW-1185">Reference proteome</keyword>
<evidence type="ECO:0000256" key="1">
    <source>
        <dbReference type="SAM" id="MobiDB-lite"/>
    </source>
</evidence>
<dbReference type="Proteomes" id="UP000253934">
    <property type="component" value="Unassembled WGS sequence"/>
</dbReference>
<name>A0A369KSM8_9BACT</name>
<accession>A0A369KSM8</accession>
<comment type="caution">
    <text evidence="2">The sequence shown here is derived from an EMBL/GenBank/DDBJ whole genome shotgun (WGS) entry which is preliminary data.</text>
</comment>
<dbReference type="AlphaFoldDB" id="A0A369KSM8"/>
<gene>
    <name evidence="2" type="ORF">DCC88_05210</name>
</gene>
<dbReference type="EMBL" id="QOVW01000061">
    <property type="protein sequence ID" value="RDB36400.1"/>
    <property type="molecule type" value="Genomic_DNA"/>
</dbReference>
<dbReference type="RefSeq" id="WP_338637628.1">
    <property type="nucleotide sequence ID" value="NZ_CP146516.1"/>
</dbReference>
<evidence type="ECO:0000313" key="3">
    <source>
        <dbReference type="Proteomes" id="UP000253934"/>
    </source>
</evidence>
<evidence type="ECO:0000313" key="2">
    <source>
        <dbReference type="EMBL" id="RDB36400.1"/>
    </source>
</evidence>